<dbReference type="RefSeq" id="WP_147167739.1">
    <property type="nucleotide sequence ID" value="NZ_VOOR01000022.1"/>
</dbReference>
<comment type="caution">
    <text evidence="2">The sequence shown here is derived from an EMBL/GenBank/DDBJ whole genome shotgun (WGS) entry which is preliminary data.</text>
</comment>
<sequence length="200" mass="22161">MEDKLQLLIDTIRQEGVGRAQAMADNILEEAEKEAAQIRQGAAKEAEALIQEARLEAERLRENTAAELQLAARQAKATLQEDIASLLATAAFSSPLQQVFNDKAFLQELIQRLAERWQESGGAALQVSPEAEPELWSFFSQKAKAQLQEGISLSPIPGLKPGFRIGPDGEQYVITFSEADFHAFFTHFLRPHTKALLFGE</sequence>
<evidence type="ECO:0000256" key="1">
    <source>
        <dbReference type="SAM" id="Coils"/>
    </source>
</evidence>
<accession>A0A5C6RKE7</accession>
<keyword evidence="3" id="KW-1185">Reference proteome</keyword>
<reference evidence="2 3" key="1">
    <citation type="submission" date="2019-08" db="EMBL/GenBank/DDBJ databases">
        <title>Genome of Phaeodactylibacter luteus.</title>
        <authorList>
            <person name="Bowman J.P."/>
        </authorList>
    </citation>
    <scope>NUCLEOTIDE SEQUENCE [LARGE SCALE GENOMIC DNA]</scope>
    <source>
        <strain evidence="2 3">KCTC 42180</strain>
    </source>
</reference>
<dbReference type="Proteomes" id="UP000321580">
    <property type="component" value="Unassembled WGS sequence"/>
</dbReference>
<protein>
    <submittedName>
        <fullName evidence="2">V-type ATP synthase subunit E</fullName>
    </submittedName>
</protein>
<evidence type="ECO:0000313" key="3">
    <source>
        <dbReference type="Proteomes" id="UP000321580"/>
    </source>
</evidence>
<evidence type="ECO:0000313" key="2">
    <source>
        <dbReference type="EMBL" id="TXB62871.1"/>
    </source>
</evidence>
<dbReference type="EMBL" id="VOOR01000022">
    <property type="protein sequence ID" value="TXB62871.1"/>
    <property type="molecule type" value="Genomic_DNA"/>
</dbReference>
<dbReference type="OrthoDB" id="1093377at2"/>
<dbReference type="CDD" id="cd06503">
    <property type="entry name" value="ATP-synt_Fo_b"/>
    <property type="match status" value="1"/>
</dbReference>
<feature type="coiled-coil region" evidence="1">
    <location>
        <begin position="28"/>
        <end position="70"/>
    </location>
</feature>
<gene>
    <name evidence="2" type="ORF">FRY97_11785</name>
</gene>
<organism evidence="2 3">
    <name type="scientific">Phaeodactylibacter luteus</name>
    <dbReference type="NCBI Taxonomy" id="1564516"/>
    <lineage>
        <taxon>Bacteria</taxon>
        <taxon>Pseudomonadati</taxon>
        <taxon>Bacteroidota</taxon>
        <taxon>Saprospiria</taxon>
        <taxon>Saprospirales</taxon>
        <taxon>Haliscomenobacteraceae</taxon>
        <taxon>Phaeodactylibacter</taxon>
    </lineage>
</organism>
<keyword evidence="1" id="KW-0175">Coiled coil</keyword>
<dbReference type="AlphaFoldDB" id="A0A5C6RKE7"/>
<name>A0A5C6RKE7_9BACT</name>
<proteinExistence type="predicted"/>